<feature type="compositionally biased region" description="Polar residues" evidence="1">
    <location>
        <begin position="195"/>
        <end position="206"/>
    </location>
</feature>
<dbReference type="AlphaFoldDB" id="A0A1G6WH36"/>
<dbReference type="STRING" id="69960.SAMN05421720_101149"/>
<feature type="domain" description="LysM" evidence="2">
    <location>
        <begin position="353"/>
        <end position="402"/>
    </location>
</feature>
<dbReference type="Gene3D" id="2.60.40.10">
    <property type="entry name" value="Immunoglobulins"/>
    <property type="match status" value="2"/>
</dbReference>
<dbReference type="InterPro" id="IPR013783">
    <property type="entry name" value="Ig-like_fold"/>
</dbReference>
<gene>
    <name evidence="3" type="ORF">SAMN05421720_101149</name>
</gene>
<feature type="region of interest" description="Disordered" evidence="1">
    <location>
        <begin position="173"/>
        <end position="212"/>
    </location>
</feature>
<protein>
    <submittedName>
        <fullName evidence="3">LysM domain-containing protein</fullName>
    </submittedName>
</protein>
<proteinExistence type="predicted"/>
<dbReference type="InterPro" id="IPR052196">
    <property type="entry name" value="Bact_Kbp"/>
</dbReference>
<dbReference type="OrthoDB" id="370541at2"/>
<evidence type="ECO:0000256" key="1">
    <source>
        <dbReference type="SAM" id="MobiDB-lite"/>
    </source>
</evidence>
<dbReference type="EMBL" id="FNAP01000001">
    <property type="protein sequence ID" value="SDD65023.1"/>
    <property type="molecule type" value="Genomic_DNA"/>
</dbReference>
<dbReference type="Gene3D" id="3.10.350.10">
    <property type="entry name" value="LysM domain"/>
    <property type="match status" value="1"/>
</dbReference>
<keyword evidence="4" id="KW-1185">Reference proteome</keyword>
<name>A0A1G6WH36_9PROT</name>
<evidence type="ECO:0000313" key="4">
    <source>
        <dbReference type="Proteomes" id="UP000199412"/>
    </source>
</evidence>
<sequence>MSQRLLWSLVGLAGVLTVAVLAWHLATWSVEPVRQAVVRPPAAPESEPEPVASTGGQSLDLAMETARETLDAVADDTVADDSGASVSAPASAAPERDAEPPPGPDVPRFDVVRVEPDGSAVMAGRAAPGARVSILDAGTAIGEVTADRRGEWVFLPDEPLAPGDRELSLSAQGGAGAGAGRFGSDVRVDMDMPSGTATASVSASEGSESRRVSDTVVVLSVPGAGDDRPVIALEAPRQGGEAVRLLQGPGGPSAVGELSLSRVDYSASGGVSLSGTARPNVTVQLYLDNEPVARAQTDGTGAWTATPEASALDDRVYTLRVDELGADGGVAQRVELPFRHTDVTLRSAGPGETMVVVQPGNSLWRVARVVYGQGIDYTIIYEANQDQIRDPDLIYPGQVFLVPDAGLSGDAPPLADEQGDP</sequence>
<dbReference type="CDD" id="cd00118">
    <property type="entry name" value="LysM"/>
    <property type="match status" value="1"/>
</dbReference>
<dbReference type="InterPro" id="IPR036779">
    <property type="entry name" value="LysM_dom_sf"/>
</dbReference>
<evidence type="ECO:0000313" key="3">
    <source>
        <dbReference type="EMBL" id="SDD65023.1"/>
    </source>
</evidence>
<feature type="compositionally biased region" description="Low complexity" evidence="1">
    <location>
        <begin position="80"/>
        <end position="93"/>
    </location>
</feature>
<dbReference type="PANTHER" id="PTHR34700:SF4">
    <property type="entry name" value="PHAGE-LIKE ELEMENT PBSX PROTEIN XKDP"/>
    <property type="match status" value="1"/>
</dbReference>
<feature type="region of interest" description="Disordered" evidence="1">
    <location>
        <begin position="77"/>
        <end position="110"/>
    </location>
</feature>
<dbReference type="InterPro" id="IPR018392">
    <property type="entry name" value="LysM"/>
</dbReference>
<dbReference type="Pfam" id="PF01476">
    <property type="entry name" value="LysM"/>
    <property type="match status" value="1"/>
</dbReference>
<dbReference type="RefSeq" id="WP_092780632.1">
    <property type="nucleotide sequence ID" value="NZ_FNAP01000001.1"/>
</dbReference>
<dbReference type="PROSITE" id="PS51782">
    <property type="entry name" value="LYSM"/>
    <property type="match status" value="1"/>
</dbReference>
<evidence type="ECO:0000259" key="2">
    <source>
        <dbReference type="PROSITE" id="PS51782"/>
    </source>
</evidence>
<reference evidence="3 4" key="1">
    <citation type="submission" date="2016-10" db="EMBL/GenBank/DDBJ databases">
        <authorList>
            <person name="de Groot N.N."/>
        </authorList>
    </citation>
    <scope>NUCLEOTIDE SEQUENCE [LARGE SCALE GENOMIC DNA]</scope>
    <source>
        <strain evidence="3 4">ATCC 700224</strain>
    </source>
</reference>
<accession>A0A1G6WH36</accession>
<organism evidence="3 4">
    <name type="scientific">Rhodospira trueperi</name>
    <dbReference type="NCBI Taxonomy" id="69960"/>
    <lineage>
        <taxon>Bacteria</taxon>
        <taxon>Pseudomonadati</taxon>
        <taxon>Pseudomonadota</taxon>
        <taxon>Alphaproteobacteria</taxon>
        <taxon>Rhodospirillales</taxon>
        <taxon>Rhodospirillaceae</taxon>
        <taxon>Rhodospira</taxon>
    </lineage>
</organism>
<dbReference type="PANTHER" id="PTHR34700">
    <property type="entry name" value="POTASSIUM BINDING PROTEIN KBP"/>
    <property type="match status" value="1"/>
</dbReference>
<dbReference type="Proteomes" id="UP000199412">
    <property type="component" value="Unassembled WGS sequence"/>
</dbReference>